<dbReference type="Gene3D" id="1.25.10.10">
    <property type="entry name" value="Leucine-rich Repeat Variant"/>
    <property type="match status" value="1"/>
</dbReference>
<keyword evidence="4" id="KW-1185">Reference proteome</keyword>
<dbReference type="CDD" id="cd21725">
    <property type="entry name" value="CTNNAbd_CTNNG"/>
    <property type="match status" value="1"/>
</dbReference>
<dbReference type="AlphaFoldDB" id="A0A4U5U4J0"/>
<dbReference type="Proteomes" id="UP000298787">
    <property type="component" value="Chromosome 3"/>
</dbReference>
<evidence type="ECO:0000256" key="2">
    <source>
        <dbReference type="PROSITE-ProRule" id="PRU00259"/>
    </source>
</evidence>
<dbReference type="Pfam" id="PF00514">
    <property type="entry name" value="Arm"/>
    <property type="match status" value="2"/>
</dbReference>
<dbReference type="PANTHER" id="PTHR45976">
    <property type="entry name" value="ARMADILLO SEGMENT POLARITY PROTEIN"/>
    <property type="match status" value="1"/>
</dbReference>
<evidence type="ECO:0000313" key="4">
    <source>
        <dbReference type="Proteomes" id="UP000298787"/>
    </source>
</evidence>
<dbReference type="GO" id="GO:0005911">
    <property type="term" value="C:cell-cell junction"/>
    <property type="evidence" value="ECO:0007669"/>
    <property type="project" value="UniProtKB-ARBA"/>
</dbReference>
<feature type="repeat" description="ARM" evidence="2">
    <location>
        <begin position="491"/>
        <end position="533"/>
    </location>
</feature>
<organism evidence="3 4">
    <name type="scientific">Collichthys lucidus</name>
    <name type="common">Big head croaker</name>
    <name type="synonym">Sciaena lucida</name>
    <dbReference type="NCBI Taxonomy" id="240159"/>
    <lineage>
        <taxon>Eukaryota</taxon>
        <taxon>Metazoa</taxon>
        <taxon>Chordata</taxon>
        <taxon>Craniata</taxon>
        <taxon>Vertebrata</taxon>
        <taxon>Euteleostomi</taxon>
        <taxon>Actinopterygii</taxon>
        <taxon>Neopterygii</taxon>
        <taxon>Teleostei</taxon>
        <taxon>Neoteleostei</taxon>
        <taxon>Acanthomorphata</taxon>
        <taxon>Eupercaria</taxon>
        <taxon>Sciaenidae</taxon>
        <taxon>Collichthys</taxon>
    </lineage>
</organism>
<dbReference type="SUPFAM" id="SSF48371">
    <property type="entry name" value="ARM repeat"/>
    <property type="match status" value="1"/>
</dbReference>
<dbReference type="InterPro" id="IPR013284">
    <property type="entry name" value="Beta-catenin"/>
</dbReference>
<gene>
    <name evidence="3" type="ORF">D9C73_003170</name>
</gene>
<name>A0A4U5U4J0_COLLU</name>
<dbReference type="PROSITE" id="PS50176">
    <property type="entry name" value="ARM_REPEAT"/>
    <property type="match status" value="4"/>
</dbReference>
<evidence type="ECO:0000313" key="3">
    <source>
        <dbReference type="EMBL" id="TKS69106.1"/>
    </source>
</evidence>
<dbReference type="InterPro" id="IPR016024">
    <property type="entry name" value="ARM-type_fold"/>
</dbReference>
<sequence>MAMQMSEHESGVLKVEQWQDTMYGIDSGIQSGATTVVRDDDDYTTSKHYTVTTTTVTREEPDLEALCTTRAQRVRAAMFPETLEAGTTILSTQIDQSQMTNVQKLAEPSQMLKTAIIHLINYQDDAELATRAVVVSKAAQIVNQLTRKEASRRALMQSPQMVAAVVRAMQNTSDMETARATASILHNLSHQREGLLSIFKSGGIPALVRMLSSPMESVLFYAITTLHNLLLHQEGAKMAVRLADGLQRMVPLLNKSNPKFLAITTDCLQLLSYGNQESKLIILANRGPEGLVHIMKTYNYEKLLWTTSRGMQALGKHLTGSSQRLMQNCLWTLRNLSDAATKEEGMDSLLQVLVGLLSSDDLNMLTCATGILSNLTCNNAHNKTLVTQSNGVESLIHAILRAGEKEDAVVGLVRNLALCPENQAPLRDAGVIPRLVNLLLKAHQDAQKHGSSAQQTYQDGVRMEEIVEGCTGALHILARDPVNRAEIANLQTIPLFVQLLYSPVDNVKRVAAGVLCELALDKQSAELIDSEGASAPLMELLHSNNEGIAFSHRWNATQSICSSAVLTLLTLQPCSSASLRIKTPDYKKRVSVELTHSLFKHDAAAWEMAHNSVPMDPYQQDELDANMGFAGQQYMGGYMPEMPMDSMERAMMADEYQGSIAHDRYEY</sequence>
<dbReference type="PRINTS" id="PR01869">
    <property type="entry name" value="BCATNINFAMLY"/>
</dbReference>
<reference evidence="3 4" key="1">
    <citation type="submission" date="2019-01" db="EMBL/GenBank/DDBJ databases">
        <title>Genome Assembly of Collichthys lucidus.</title>
        <authorList>
            <person name="Cai M."/>
            <person name="Xiao S."/>
        </authorList>
    </citation>
    <scope>NUCLEOTIDE SEQUENCE [LARGE SCALE GENOMIC DNA]</scope>
    <source>
        <strain evidence="3">JT15FE1705JMU</strain>
        <tissue evidence="3">Muscle</tissue>
    </source>
</reference>
<protein>
    <submittedName>
        <fullName evidence="3">Junction plakoglobin</fullName>
    </submittedName>
</protein>
<dbReference type="STRING" id="240159.A0A4U5U4J0"/>
<feature type="repeat" description="ARM" evidence="2">
    <location>
        <begin position="160"/>
        <end position="203"/>
    </location>
</feature>
<dbReference type="GO" id="GO:0007155">
    <property type="term" value="P:cell adhesion"/>
    <property type="evidence" value="ECO:0007669"/>
    <property type="project" value="InterPro"/>
</dbReference>
<comment type="similarity">
    <text evidence="1">Belongs to the beta-catenin family.</text>
</comment>
<dbReference type="SMART" id="SM00185">
    <property type="entry name" value="ARM"/>
    <property type="match status" value="8"/>
</dbReference>
<dbReference type="EMBL" id="CM014080">
    <property type="protein sequence ID" value="TKS69106.1"/>
    <property type="molecule type" value="Genomic_DNA"/>
</dbReference>
<dbReference type="GO" id="GO:0045296">
    <property type="term" value="F:cadherin binding"/>
    <property type="evidence" value="ECO:0007669"/>
    <property type="project" value="InterPro"/>
</dbReference>
<dbReference type="InterPro" id="IPR000225">
    <property type="entry name" value="Armadillo"/>
</dbReference>
<dbReference type="GO" id="GO:0016020">
    <property type="term" value="C:membrane"/>
    <property type="evidence" value="ECO:0007669"/>
    <property type="project" value="UniProtKB-ARBA"/>
</dbReference>
<feature type="repeat" description="ARM" evidence="2">
    <location>
        <begin position="348"/>
        <end position="390"/>
    </location>
</feature>
<proteinExistence type="inferred from homology"/>
<dbReference type="InterPro" id="IPR011989">
    <property type="entry name" value="ARM-like"/>
</dbReference>
<accession>A0A4U5U4J0</accession>
<evidence type="ECO:0000256" key="1">
    <source>
        <dbReference type="ARBA" id="ARBA00005462"/>
    </source>
</evidence>
<feature type="repeat" description="ARM" evidence="2">
    <location>
        <begin position="202"/>
        <end position="244"/>
    </location>
</feature>